<keyword evidence="1" id="KW-0723">Serine/threonine-protein kinase</keyword>
<reference evidence="8" key="1">
    <citation type="submission" date="2018-10" db="EMBL/GenBank/DDBJ databases">
        <title>Effector identification in a new, highly contiguous assembly of the strawberry crown rot pathogen Phytophthora cactorum.</title>
        <authorList>
            <person name="Armitage A.D."/>
            <person name="Nellist C.F."/>
            <person name="Bates H."/>
            <person name="Vickerstaff R.J."/>
            <person name="Harrison R.J."/>
        </authorList>
    </citation>
    <scope>NUCLEOTIDE SEQUENCE</scope>
    <source>
        <strain evidence="8">4040</strain>
    </source>
</reference>
<keyword evidence="5" id="KW-0067">ATP-binding</keyword>
<evidence type="ECO:0000259" key="7">
    <source>
        <dbReference type="PROSITE" id="PS50011"/>
    </source>
</evidence>
<keyword evidence="4" id="KW-0418">Kinase</keyword>
<evidence type="ECO:0000256" key="5">
    <source>
        <dbReference type="ARBA" id="ARBA00022840"/>
    </source>
</evidence>
<evidence type="ECO:0000256" key="1">
    <source>
        <dbReference type="ARBA" id="ARBA00022527"/>
    </source>
</evidence>
<comment type="caution">
    <text evidence="8">The sequence shown here is derived from an EMBL/GenBank/DDBJ whole genome shotgun (WGS) entry which is preliminary data.</text>
</comment>
<dbReference type="Proteomes" id="UP000736787">
    <property type="component" value="Unassembled WGS sequence"/>
</dbReference>
<evidence type="ECO:0000256" key="2">
    <source>
        <dbReference type="ARBA" id="ARBA00022679"/>
    </source>
</evidence>
<keyword evidence="2" id="KW-0808">Transferase</keyword>
<evidence type="ECO:0000313" key="9">
    <source>
        <dbReference type="Proteomes" id="UP000736787"/>
    </source>
</evidence>
<dbReference type="SMART" id="SM00220">
    <property type="entry name" value="S_TKc"/>
    <property type="match status" value="1"/>
</dbReference>
<name>A0A8T1BTK7_9STRA</name>
<sequence length="657" mass="74726">MNSSTRVAGTAAIFLRPLRYMFDVETDVQVETEEDSTALLPFDTVHVHLRAATRPPLMERDELLNGFLRAETLIYTTCSPSNGSRNVDKYNLDLQDSKEEYLEDESDGEERTLSSLRGTYIWVLVRLQPLDRNTSKFILSDVKHTETLRVQYQLSPSSESFCLPVDHTNVVKILVTDELIDQVDAKMLQFTFLSVSLSTAEAPETKNVEAKASAPTTTSFNYSDAALAASEAAAAEEIRRRQRVEAELAEAKSAAQAKDRERLDAQIQAKQDAQRAQELELARNEQVYARSLLEQELAVREQQNQELKQVRKQLEDQLQATSESAQHFQVNINSTDQALEMLKQRAISDAKEREELQRRLRTLEEEKLALQNKSRAVGAEEGWSRRWSPVRYEGTEEGVGDEQGSGHADLVTQTMAERRILQEANHPYIVQLKYAFQNQDKLYMVMEYYSGGSLRQVLRRRGRFSIKRARFYLAEILLAIAHLHGSNILYRDLKHCHYCGRQRGVRTKDCVNYEIGIAKYSELAKGQMMGAMAGGTLKILFDPDTLKVFGVHAIEEGATEVIHIGQMAMAMGCSLTYFRDAVFNYPTLAEAYRVAALNGLGRLNSSSIKKWHELKIDRTRHRSPERVEKNVHKAAVQCQRCDVKTDRQQARVHDDLE</sequence>
<organism evidence="8 9">
    <name type="scientific">Phytophthora cactorum</name>
    <dbReference type="NCBI Taxonomy" id="29920"/>
    <lineage>
        <taxon>Eukaryota</taxon>
        <taxon>Sar</taxon>
        <taxon>Stramenopiles</taxon>
        <taxon>Oomycota</taxon>
        <taxon>Peronosporomycetes</taxon>
        <taxon>Peronosporales</taxon>
        <taxon>Peronosporaceae</taxon>
        <taxon>Phytophthora</taxon>
    </lineage>
</organism>
<gene>
    <name evidence="8" type="ORF">PC117_g19484</name>
</gene>
<accession>A0A8T1BTK7</accession>
<dbReference type="Gene3D" id="3.30.390.30">
    <property type="match status" value="1"/>
</dbReference>
<evidence type="ECO:0000256" key="3">
    <source>
        <dbReference type="ARBA" id="ARBA00022741"/>
    </source>
</evidence>
<evidence type="ECO:0000256" key="4">
    <source>
        <dbReference type="ARBA" id="ARBA00022777"/>
    </source>
</evidence>
<feature type="domain" description="Protein kinase" evidence="7">
    <location>
        <begin position="336"/>
        <end position="657"/>
    </location>
</feature>
<dbReference type="InterPro" id="IPR004099">
    <property type="entry name" value="Pyr_nucl-diS_OxRdtase_dimer"/>
</dbReference>
<dbReference type="Pfam" id="PF02852">
    <property type="entry name" value="Pyr_redox_dim"/>
    <property type="match status" value="1"/>
</dbReference>
<dbReference type="GO" id="GO:0005524">
    <property type="term" value="F:ATP binding"/>
    <property type="evidence" value="ECO:0007669"/>
    <property type="project" value="UniProtKB-KW"/>
</dbReference>
<dbReference type="Gene3D" id="1.10.510.10">
    <property type="entry name" value="Transferase(Phosphotransferase) domain 1"/>
    <property type="match status" value="1"/>
</dbReference>
<evidence type="ECO:0000256" key="6">
    <source>
        <dbReference type="SAM" id="Coils"/>
    </source>
</evidence>
<proteinExistence type="predicted"/>
<dbReference type="SUPFAM" id="SSF56112">
    <property type="entry name" value="Protein kinase-like (PK-like)"/>
    <property type="match status" value="1"/>
</dbReference>
<dbReference type="AlphaFoldDB" id="A0A8T1BTK7"/>
<dbReference type="InterPro" id="IPR016156">
    <property type="entry name" value="FAD/NAD-linked_Rdtase_dimer_sf"/>
</dbReference>
<dbReference type="Gene3D" id="3.30.200.20">
    <property type="entry name" value="Phosphorylase Kinase, domain 1"/>
    <property type="match status" value="1"/>
</dbReference>
<dbReference type="InterPro" id="IPR000719">
    <property type="entry name" value="Prot_kinase_dom"/>
</dbReference>
<dbReference type="SUPFAM" id="SSF55424">
    <property type="entry name" value="FAD/NAD-linked reductases, dimerisation (C-terminal) domain"/>
    <property type="match status" value="1"/>
</dbReference>
<keyword evidence="3" id="KW-0547">Nucleotide-binding</keyword>
<evidence type="ECO:0000313" key="8">
    <source>
        <dbReference type="EMBL" id="KAG2910185.1"/>
    </source>
</evidence>
<dbReference type="VEuPathDB" id="FungiDB:PC110_g11525"/>
<dbReference type="InterPro" id="IPR011009">
    <property type="entry name" value="Kinase-like_dom_sf"/>
</dbReference>
<dbReference type="VEuPathDB" id="FungiDB:PC110_g11526"/>
<dbReference type="Pfam" id="PF00069">
    <property type="entry name" value="Pkinase"/>
    <property type="match status" value="1"/>
</dbReference>
<protein>
    <recommendedName>
        <fullName evidence="7">Protein kinase domain-containing protein</fullName>
    </recommendedName>
</protein>
<dbReference type="EMBL" id="RCMK01000850">
    <property type="protein sequence ID" value="KAG2910185.1"/>
    <property type="molecule type" value="Genomic_DNA"/>
</dbReference>
<feature type="coiled-coil region" evidence="6">
    <location>
        <begin position="290"/>
        <end position="380"/>
    </location>
</feature>
<keyword evidence="6" id="KW-0175">Coiled coil</keyword>
<dbReference type="PANTHER" id="PTHR24351">
    <property type="entry name" value="RIBOSOMAL PROTEIN S6 KINASE"/>
    <property type="match status" value="1"/>
</dbReference>
<dbReference type="GO" id="GO:0004674">
    <property type="term" value="F:protein serine/threonine kinase activity"/>
    <property type="evidence" value="ECO:0007669"/>
    <property type="project" value="UniProtKB-KW"/>
</dbReference>
<dbReference type="PROSITE" id="PS50011">
    <property type="entry name" value="PROTEIN_KINASE_DOM"/>
    <property type="match status" value="1"/>
</dbReference>
<feature type="coiled-coil region" evidence="6">
    <location>
        <begin position="227"/>
        <end position="261"/>
    </location>
</feature>